<protein>
    <recommendedName>
        <fullName evidence="6">EKC/KEOPS complex subunit BUD32</fullName>
        <ecNumber evidence="4">2.7.11.1</ecNumber>
    </recommendedName>
    <alternativeName>
        <fullName evidence="8 9">Atypical Serine/threonine protein kinase BUD32</fullName>
    </alternativeName>
    <alternativeName>
        <fullName evidence="5">EKC/KEOPS complex subunit bud32</fullName>
    </alternativeName>
</protein>
<organism evidence="14 15">
    <name type="scientific">Emergomyces pasteurianus Ep9510</name>
    <dbReference type="NCBI Taxonomy" id="1447872"/>
    <lineage>
        <taxon>Eukaryota</taxon>
        <taxon>Fungi</taxon>
        <taxon>Dikarya</taxon>
        <taxon>Ascomycota</taxon>
        <taxon>Pezizomycotina</taxon>
        <taxon>Eurotiomycetes</taxon>
        <taxon>Eurotiomycetidae</taxon>
        <taxon>Onygenales</taxon>
        <taxon>Ajellomycetaceae</taxon>
        <taxon>Emergomyces</taxon>
    </lineage>
</organism>
<dbReference type="Pfam" id="PF17667">
    <property type="entry name" value="Pkinase_fungal"/>
    <property type="match status" value="1"/>
</dbReference>
<reference evidence="14 15" key="1">
    <citation type="submission" date="2015-07" db="EMBL/GenBank/DDBJ databases">
        <title>Emmonsia species relationships and genome sequence.</title>
        <authorList>
            <consortium name="The Broad Institute Genomics Platform"/>
            <person name="Cuomo C.A."/>
            <person name="Munoz J.F."/>
            <person name="Imamovic A."/>
            <person name="Priest M.E."/>
            <person name="Young S."/>
            <person name="Clay O.K."/>
            <person name="McEwen J.G."/>
        </authorList>
    </citation>
    <scope>NUCLEOTIDE SEQUENCE [LARGE SCALE GENOMIC DNA]</scope>
    <source>
        <strain evidence="14 15">UAMH 9510</strain>
    </source>
</reference>
<dbReference type="InterPro" id="IPR011009">
    <property type="entry name" value="Kinase-like_dom_sf"/>
</dbReference>
<evidence type="ECO:0000256" key="9">
    <source>
        <dbReference type="ARBA" id="ARBA00033194"/>
    </source>
</evidence>
<dbReference type="EC" id="2.7.11.1" evidence="4"/>
<dbReference type="PANTHER" id="PTHR38248:SF2">
    <property type="entry name" value="FUNK1 11"/>
    <property type="match status" value="1"/>
</dbReference>
<comment type="catalytic activity">
    <reaction evidence="11">
        <text>L-seryl-[protein] + ATP = O-phospho-L-seryl-[protein] + ADP + H(+)</text>
        <dbReference type="Rhea" id="RHEA:17989"/>
        <dbReference type="Rhea" id="RHEA-COMP:9863"/>
        <dbReference type="Rhea" id="RHEA-COMP:11604"/>
        <dbReference type="ChEBI" id="CHEBI:15378"/>
        <dbReference type="ChEBI" id="CHEBI:29999"/>
        <dbReference type="ChEBI" id="CHEBI:30616"/>
        <dbReference type="ChEBI" id="CHEBI:83421"/>
        <dbReference type="ChEBI" id="CHEBI:456216"/>
        <dbReference type="EC" id="2.7.11.1"/>
    </reaction>
</comment>
<evidence type="ECO:0000256" key="3">
    <source>
        <dbReference type="ARBA" id="ARBA00011534"/>
    </source>
</evidence>
<dbReference type="OrthoDB" id="4187825at2759"/>
<evidence type="ECO:0000256" key="5">
    <source>
        <dbReference type="ARBA" id="ARBA00013948"/>
    </source>
</evidence>
<feature type="domain" description="Protein kinase" evidence="13">
    <location>
        <begin position="457"/>
        <end position="787"/>
    </location>
</feature>
<evidence type="ECO:0000256" key="6">
    <source>
        <dbReference type="ARBA" id="ARBA00019973"/>
    </source>
</evidence>
<feature type="compositionally biased region" description="Polar residues" evidence="12">
    <location>
        <begin position="148"/>
        <end position="158"/>
    </location>
</feature>
<sequence length="802" mass="91124">MAELSPDEITIIEKYSLKGPPDGLRDLLEDAEQVYKSRFKSYDGAVDDPNQTHQMAISKLLITLMDEKAAYNFRPPVSSRDIALELSKLFTRLREGDFHYQNYRSVIQLILQKASDVDIWKAVFALISTVSRTTPPASVPPSHDGTPVKSTSSSQRGPEQTRKLVDEEIFKEIKDCTHRDVGGFFAKYFEGREQVDAICHRVLESQDGSWAEFPNPPTEHDVLSWWFRLQDEFLSDARGVYFSTKSKSDLVGSDAERQVDLLLKVRSASAPDPAGKHNWRDIRVIGELKQPKNKVNTKATLLQMGRYVREIFIAQPTRRFVHAFAVCGAKAEAWMFDRSGPYSSGSFDVYKDPKRFFQMIVGYAMMTDDELGLDNFMIQSGGENNTIVVERVGGGEMTVQLNLNPLSVQYAIMCRGTACFPTESDDEMQGVVKFSWVSDKRAAEEKLLNIAHERGVRGVAKVIGHRCIADIAELRSGLTFGRRHHFSRTAPSSAASSFSLSQSSDPRSQSFSRLRGLSISEKKTGRKRLSSDKATQLSKRSRSGKDRENELTFSVRSMHRPSLYDKHDEPYDNRIFRCLVISPVGRPIHEYKSPLELLKALRDAIKAHRSLYLVGNILHRDISENNIIITDPEKADGNSGMLIDLDLAKEVSSRRSGARHQTGTMEFMAIEVLLTIDHTYRHDLESFFYVLIWQCARHGWERFNRRKEKPKKCLLTEWYTGGYDQIANAKRGRMDVNGFEDILLGFPPEFNCVKPLCRELREVLFPYCRGLFVGTPVKSEILYDPIIQAFHKAIEDIDAVKE</sequence>
<dbReference type="AlphaFoldDB" id="A0A1J9Q5G0"/>
<dbReference type="GO" id="GO:0005524">
    <property type="term" value="F:ATP binding"/>
    <property type="evidence" value="ECO:0007669"/>
    <property type="project" value="InterPro"/>
</dbReference>
<evidence type="ECO:0000256" key="12">
    <source>
        <dbReference type="SAM" id="MobiDB-lite"/>
    </source>
</evidence>
<evidence type="ECO:0000256" key="4">
    <source>
        <dbReference type="ARBA" id="ARBA00012513"/>
    </source>
</evidence>
<keyword evidence="15" id="KW-1185">Reference proteome</keyword>
<dbReference type="InterPro" id="IPR000719">
    <property type="entry name" value="Prot_kinase_dom"/>
</dbReference>
<dbReference type="Proteomes" id="UP000182235">
    <property type="component" value="Unassembled WGS sequence"/>
</dbReference>
<evidence type="ECO:0000313" key="14">
    <source>
        <dbReference type="EMBL" id="OJD15459.1"/>
    </source>
</evidence>
<dbReference type="SUPFAM" id="SSF56112">
    <property type="entry name" value="Protein kinase-like (PK-like)"/>
    <property type="match status" value="1"/>
</dbReference>
<comment type="subcellular location">
    <subcellularLocation>
        <location evidence="2">Chromosome</location>
        <location evidence="2">Telomere</location>
    </subcellularLocation>
</comment>
<dbReference type="EMBL" id="LGRN01000156">
    <property type="protein sequence ID" value="OJD15459.1"/>
    <property type="molecule type" value="Genomic_DNA"/>
</dbReference>
<dbReference type="PROSITE" id="PS00109">
    <property type="entry name" value="PROTEIN_KINASE_TYR"/>
    <property type="match status" value="1"/>
</dbReference>
<feature type="region of interest" description="Disordered" evidence="12">
    <location>
        <begin position="491"/>
        <end position="552"/>
    </location>
</feature>
<evidence type="ECO:0000256" key="11">
    <source>
        <dbReference type="ARBA" id="ARBA00048679"/>
    </source>
</evidence>
<dbReference type="InterPro" id="IPR040976">
    <property type="entry name" value="Pkinase_fungal"/>
</dbReference>
<accession>A0A1J9Q5G0</accession>
<comment type="catalytic activity">
    <reaction evidence="10">
        <text>L-threonyl-[protein] + ATP = O-phospho-L-threonyl-[protein] + ADP + H(+)</text>
        <dbReference type="Rhea" id="RHEA:46608"/>
        <dbReference type="Rhea" id="RHEA-COMP:11060"/>
        <dbReference type="Rhea" id="RHEA-COMP:11605"/>
        <dbReference type="ChEBI" id="CHEBI:15378"/>
        <dbReference type="ChEBI" id="CHEBI:30013"/>
        <dbReference type="ChEBI" id="CHEBI:30616"/>
        <dbReference type="ChEBI" id="CHEBI:61977"/>
        <dbReference type="ChEBI" id="CHEBI:456216"/>
        <dbReference type="EC" id="2.7.11.1"/>
    </reaction>
</comment>
<evidence type="ECO:0000256" key="10">
    <source>
        <dbReference type="ARBA" id="ARBA00047899"/>
    </source>
</evidence>
<evidence type="ECO:0000256" key="8">
    <source>
        <dbReference type="ARBA" id="ARBA00030980"/>
    </source>
</evidence>
<proteinExistence type="predicted"/>
<feature type="region of interest" description="Disordered" evidence="12">
    <location>
        <begin position="132"/>
        <end position="162"/>
    </location>
</feature>
<comment type="subunit">
    <text evidence="3">Component of the EKC/KEOPS complex composed of at least BUD32, CGI121, GON7, KAE1 and PCC1; the whole complex dimerizes.</text>
</comment>
<evidence type="ECO:0000256" key="7">
    <source>
        <dbReference type="ARBA" id="ARBA00022895"/>
    </source>
</evidence>
<keyword evidence="7" id="KW-0779">Telomere</keyword>
<evidence type="ECO:0000259" key="13">
    <source>
        <dbReference type="PROSITE" id="PS50011"/>
    </source>
</evidence>
<dbReference type="STRING" id="1447872.A0A1J9Q5G0"/>
<name>A0A1J9Q5G0_9EURO</name>
<comment type="function">
    <text evidence="1">Component of the EKC/KEOPS complex that is required for the formation of a threonylcarbamoyl group on adenosine at position 37 (t(6)A37) in tRNAs that read codons beginning with adenine. The complex is probably involved in the transfer of the threonylcarbamoyl moiety of threonylcarbamoyl-AMP (TC-AMP) to the N6 group of A37. BUD32 has ATPase activity in the context of the EKC/KEOPS complex and likely plays a supporting role to the catalytic subunit KAE1. The EKC/KEOPS complex also promotes both telomere uncapping and telomere elongation. The complex is required for efficient recruitment of transcriptional coactivators.</text>
</comment>
<evidence type="ECO:0000313" key="15">
    <source>
        <dbReference type="Proteomes" id="UP000182235"/>
    </source>
</evidence>
<dbReference type="GO" id="GO:0004674">
    <property type="term" value="F:protein serine/threonine kinase activity"/>
    <property type="evidence" value="ECO:0007669"/>
    <property type="project" value="UniProtKB-EC"/>
</dbReference>
<dbReference type="VEuPathDB" id="FungiDB:AJ78_04300"/>
<keyword evidence="7" id="KW-0158">Chromosome</keyword>
<dbReference type="PROSITE" id="PS50011">
    <property type="entry name" value="PROTEIN_KINASE_DOM"/>
    <property type="match status" value="1"/>
</dbReference>
<dbReference type="InterPro" id="IPR008266">
    <property type="entry name" value="Tyr_kinase_AS"/>
</dbReference>
<comment type="caution">
    <text evidence="14">The sequence shown here is derived from an EMBL/GenBank/DDBJ whole genome shotgun (WGS) entry which is preliminary data.</text>
</comment>
<evidence type="ECO:0000256" key="1">
    <source>
        <dbReference type="ARBA" id="ARBA00003747"/>
    </source>
</evidence>
<feature type="compositionally biased region" description="Low complexity" evidence="12">
    <location>
        <begin position="491"/>
        <end position="514"/>
    </location>
</feature>
<evidence type="ECO:0000256" key="2">
    <source>
        <dbReference type="ARBA" id="ARBA00004574"/>
    </source>
</evidence>
<dbReference type="PANTHER" id="PTHR38248">
    <property type="entry name" value="FUNK1 6"/>
    <property type="match status" value="1"/>
</dbReference>
<gene>
    <name evidence="14" type="ORF">AJ78_04300</name>
</gene>
<dbReference type="Gene3D" id="1.10.510.10">
    <property type="entry name" value="Transferase(Phosphotransferase) domain 1"/>
    <property type="match status" value="1"/>
</dbReference>
<dbReference type="GO" id="GO:0000781">
    <property type="term" value="C:chromosome, telomeric region"/>
    <property type="evidence" value="ECO:0007669"/>
    <property type="project" value="UniProtKB-SubCell"/>
</dbReference>